<dbReference type="SMART" id="SM00255">
    <property type="entry name" value="TIR"/>
    <property type="match status" value="3"/>
</dbReference>
<dbReference type="GO" id="GO:0007165">
    <property type="term" value="P:signal transduction"/>
    <property type="evidence" value="ECO:0007669"/>
    <property type="project" value="InterPro"/>
</dbReference>
<dbReference type="Proteomes" id="UP001408789">
    <property type="component" value="Unassembled WGS sequence"/>
</dbReference>
<feature type="region of interest" description="Disordered" evidence="4">
    <location>
        <begin position="987"/>
        <end position="1032"/>
    </location>
</feature>
<dbReference type="InterPro" id="IPR042197">
    <property type="entry name" value="Apaf_helical"/>
</dbReference>
<dbReference type="Pfam" id="PF01582">
    <property type="entry name" value="TIR"/>
    <property type="match status" value="3"/>
</dbReference>
<comment type="caution">
    <text evidence="6">The sequence shown here is derived from an EMBL/GenBank/DDBJ whole genome shotgun (WGS) entry which is preliminary data.</text>
</comment>
<feature type="domain" description="TIR" evidence="5">
    <location>
        <begin position="230"/>
        <end position="394"/>
    </location>
</feature>
<dbReference type="Gene3D" id="3.40.50.300">
    <property type="entry name" value="P-loop containing nucleotide triphosphate hydrolases"/>
    <property type="match status" value="1"/>
</dbReference>
<feature type="region of interest" description="Disordered" evidence="4">
    <location>
        <begin position="941"/>
        <end position="967"/>
    </location>
</feature>
<keyword evidence="3" id="KW-0611">Plant defense</keyword>
<protein>
    <recommendedName>
        <fullName evidence="5">TIR domain-containing protein</fullName>
    </recommendedName>
</protein>
<evidence type="ECO:0000313" key="6">
    <source>
        <dbReference type="EMBL" id="KAK9064632.1"/>
    </source>
</evidence>
<keyword evidence="2" id="KW-0677">Repeat</keyword>
<dbReference type="PANTHER" id="PTHR11017">
    <property type="entry name" value="LEUCINE-RICH REPEAT-CONTAINING PROTEIN"/>
    <property type="match status" value="1"/>
</dbReference>
<dbReference type="SUPFAM" id="SSF52200">
    <property type="entry name" value="Toll/Interleukin receptor TIR domain"/>
    <property type="match status" value="3"/>
</dbReference>
<sequence>MDRSNYDVFLSFSGEDDTQNAFADDLYAALARNGITTFKDEDKEKSEASRKEILEESRLYIVIFSKSYASKSWCLDELLEIMERSKTKGRLVLPVYYYNFDPSNLRKQGPFFGKLFAENDMEKVMAWDSVLVEAANLSGLGLIDYRHQATQINEIVEMVLSKLNININMLHVNQHTTAKKHNTFGDTSSSHEKPPIGIDRRVQQVKRLLQEKPACKPPRASLSSIRSSPWTYDVLMCFKGNDTCRDFVDQLHYALEKHNIHAFRKDQALSTPNSIHSVECLKVIEESNIAVVVFSKGFVASAVCLDELVKIMNFNEGVRQSVFPIFYDVESSDVRNQKGLFTEAVMQNNPAKIESWRKALAKLGSLAGWYLNCTPKSDEATVIKSIVDEISKRLYCFSLSVDDNLIGIEARVRHVMSLLKLESYGVETIAIWGMGGIGKTTLARAVFDQVSTFFDSSCFVENIRETSKYHGPNHMQKEMMLRLMKDESLHVSSIYGGVDPIRELLAQRKVLIVLDDVDDSSQLEALVGSGKLWFGEGSRIIITTRDETLLVAHNIMKIYYVQLLNENESYQFLRRHAFKKDVSTKSYEDLFPRVIGYAAGLPLALKVLSSLLCGRSKKEWISTMARLQVYPEKAIQDRLKISYDSLTDGGKKMFLLIAWCLNDTEKDYAVKILDKCGFCGDIGIGILEKKSLIRILEGCINMPTLIQQMGRGIFHPDLQIIDSDRLMDGESMKEVDAIDLDYYRDQKLLNVRSNYDVFLSFSGEEDTQNPFADDLYAALARNGITTFKDEDKEKSEASRKEIEESSLYIVIFSKSYASKSWCLDELLEIMERSKTKGRLVLPVYYYNFDPSNLRKQGPFFEKLFAENDMKVMAWKSVLVEAANLSGLGISASTGSKICVASVSRLSTTISRCPWIVFYDKPVMHNEIVLIGSPLQATNDKSIKNCSRKSNNNTNTNSGTDSPADTETVDIQQQQEAAMDARHTITLHGDSKAATTSSPMAAGHSAPHQQIVGSDMADMAGSKKKQKVEHSDV</sequence>
<dbReference type="GO" id="GO:0006952">
    <property type="term" value="P:defense response"/>
    <property type="evidence" value="ECO:0007669"/>
    <property type="project" value="UniProtKB-KW"/>
</dbReference>
<dbReference type="PROSITE" id="PS50104">
    <property type="entry name" value="TIR"/>
    <property type="match status" value="3"/>
</dbReference>
<proteinExistence type="predicted"/>
<feature type="domain" description="TIR" evidence="5">
    <location>
        <begin position="4"/>
        <end position="163"/>
    </location>
</feature>
<dbReference type="SUPFAM" id="SSF46785">
    <property type="entry name" value="Winged helix' DNA-binding domain"/>
    <property type="match status" value="1"/>
</dbReference>
<dbReference type="InterPro" id="IPR035897">
    <property type="entry name" value="Toll_tir_struct_dom_sf"/>
</dbReference>
<dbReference type="InterPro" id="IPR000157">
    <property type="entry name" value="TIR_dom"/>
</dbReference>
<dbReference type="InterPro" id="IPR036390">
    <property type="entry name" value="WH_DNA-bd_sf"/>
</dbReference>
<evidence type="ECO:0000259" key="5">
    <source>
        <dbReference type="PROSITE" id="PS50104"/>
    </source>
</evidence>
<dbReference type="Gene3D" id="1.10.8.430">
    <property type="entry name" value="Helical domain of apoptotic protease-activating factors"/>
    <property type="match status" value="1"/>
</dbReference>
<name>A0AAP0GY02_9ASTR</name>
<dbReference type="Pfam" id="PF00931">
    <property type="entry name" value="NB-ARC"/>
    <property type="match status" value="1"/>
</dbReference>
<dbReference type="GO" id="GO:0043531">
    <property type="term" value="F:ADP binding"/>
    <property type="evidence" value="ECO:0007669"/>
    <property type="project" value="InterPro"/>
</dbReference>
<dbReference type="PRINTS" id="PR00364">
    <property type="entry name" value="DISEASERSIST"/>
</dbReference>
<evidence type="ECO:0000256" key="3">
    <source>
        <dbReference type="ARBA" id="ARBA00022821"/>
    </source>
</evidence>
<dbReference type="InterPro" id="IPR058192">
    <property type="entry name" value="WHD_ROQ1-like"/>
</dbReference>
<feature type="compositionally biased region" description="Polar residues" evidence="4">
    <location>
        <begin position="958"/>
        <end position="967"/>
    </location>
</feature>
<gene>
    <name evidence="6" type="ORF">SSX86_016014</name>
</gene>
<dbReference type="InterPro" id="IPR044974">
    <property type="entry name" value="Disease_R_plants"/>
</dbReference>
<reference evidence="6 7" key="1">
    <citation type="submission" date="2024-04" db="EMBL/GenBank/DDBJ databases">
        <title>The reference genome of an endangered Asteraceae, Deinandra increscens subsp. villosa, native to the Central Coast of California.</title>
        <authorList>
            <person name="Guilliams M."/>
            <person name="Hasenstab-Lehman K."/>
            <person name="Meyer R."/>
            <person name="Mcevoy S."/>
        </authorList>
    </citation>
    <scope>NUCLEOTIDE SEQUENCE [LARGE SCALE GENOMIC DNA]</scope>
    <source>
        <tissue evidence="6">Leaf</tissue>
    </source>
</reference>
<dbReference type="InterPro" id="IPR027417">
    <property type="entry name" value="P-loop_NTPase"/>
</dbReference>
<dbReference type="PANTHER" id="PTHR11017:SF385">
    <property type="entry name" value="DISEASE RESISTANCE PROTEIN (TIR-NBS-LRR CLASS)-RELATED"/>
    <property type="match status" value="1"/>
</dbReference>
<feature type="domain" description="TIR" evidence="5">
    <location>
        <begin position="753"/>
        <end position="906"/>
    </location>
</feature>
<evidence type="ECO:0000313" key="7">
    <source>
        <dbReference type="Proteomes" id="UP001408789"/>
    </source>
</evidence>
<organism evidence="6 7">
    <name type="scientific">Deinandra increscens subsp. villosa</name>
    <dbReference type="NCBI Taxonomy" id="3103831"/>
    <lineage>
        <taxon>Eukaryota</taxon>
        <taxon>Viridiplantae</taxon>
        <taxon>Streptophyta</taxon>
        <taxon>Embryophyta</taxon>
        <taxon>Tracheophyta</taxon>
        <taxon>Spermatophyta</taxon>
        <taxon>Magnoliopsida</taxon>
        <taxon>eudicotyledons</taxon>
        <taxon>Gunneridae</taxon>
        <taxon>Pentapetalae</taxon>
        <taxon>asterids</taxon>
        <taxon>campanulids</taxon>
        <taxon>Asterales</taxon>
        <taxon>Asteraceae</taxon>
        <taxon>Asteroideae</taxon>
        <taxon>Heliantheae alliance</taxon>
        <taxon>Madieae</taxon>
        <taxon>Madiinae</taxon>
        <taxon>Deinandra</taxon>
    </lineage>
</organism>
<dbReference type="Pfam" id="PF23282">
    <property type="entry name" value="WHD_ROQ1"/>
    <property type="match status" value="1"/>
</dbReference>
<accession>A0AAP0GY02</accession>
<keyword evidence="7" id="KW-1185">Reference proteome</keyword>
<keyword evidence="1" id="KW-0433">Leucine-rich repeat</keyword>
<dbReference type="InterPro" id="IPR002182">
    <property type="entry name" value="NB-ARC"/>
</dbReference>
<dbReference type="EMBL" id="JBCNJP010000017">
    <property type="protein sequence ID" value="KAK9064632.1"/>
    <property type="molecule type" value="Genomic_DNA"/>
</dbReference>
<dbReference type="Gene3D" id="3.40.50.10140">
    <property type="entry name" value="Toll/interleukin-1 receptor homology (TIR) domain"/>
    <property type="match status" value="3"/>
</dbReference>
<evidence type="ECO:0000256" key="1">
    <source>
        <dbReference type="ARBA" id="ARBA00022614"/>
    </source>
</evidence>
<evidence type="ECO:0000256" key="4">
    <source>
        <dbReference type="SAM" id="MobiDB-lite"/>
    </source>
</evidence>
<dbReference type="AlphaFoldDB" id="A0AAP0GY02"/>
<evidence type="ECO:0000256" key="2">
    <source>
        <dbReference type="ARBA" id="ARBA00022737"/>
    </source>
</evidence>
<dbReference type="SUPFAM" id="SSF52540">
    <property type="entry name" value="P-loop containing nucleoside triphosphate hydrolases"/>
    <property type="match status" value="1"/>
</dbReference>